<dbReference type="Proteomes" id="UP000195012">
    <property type="component" value="Unassembled WGS sequence"/>
</dbReference>
<evidence type="ECO:0000259" key="1">
    <source>
        <dbReference type="Pfam" id="PF02197"/>
    </source>
</evidence>
<proteinExistence type="predicted"/>
<reference evidence="2 3" key="1">
    <citation type="submission" date="2017-05" db="EMBL/GenBank/DDBJ databases">
        <title>PacBio assembly of a Plasmodium knowlesi genome sequence with Hi-C correction and manual annotation of the SICAvar gene family.</title>
        <authorList>
            <person name="Lapp S.A."/>
            <person name="Geraldo J.A."/>
            <person name="Chien J.-T."/>
            <person name="Ay F."/>
            <person name="Pakala S.B."/>
            <person name="Batugedara G."/>
            <person name="Humphrey J.C."/>
            <person name="Debarry J.D."/>
            <person name="Le Roch K.G."/>
            <person name="Galinski M.R."/>
            <person name="Kissinger J.C."/>
        </authorList>
    </citation>
    <scope>NUCLEOTIDE SEQUENCE [LARGE SCALE GENOMIC DNA]</scope>
    <source>
        <strain evidence="3">Malayan Strain Pk1 (A+)</strain>
    </source>
</reference>
<dbReference type="VEuPathDB" id="PlasmoDB:PKA1H_090007000"/>
<dbReference type="OrthoDB" id="252964at2759"/>
<protein>
    <recommendedName>
        <fullName evidence="1">RIIa domain-containing protein</fullName>
    </recommendedName>
</protein>
<dbReference type="EMBL" id="NETL01000026">
    <property type="protein sequence ID" value="OTN64888.1"/>
    <property type="molecule type" value="Genomic_DNA"/>
</dbReference>
<dbReference type="VEuPathDB" id="PlasmoDB:PKNOH_S120119900"/>
<evidence type="ECO:0000313" key="2">
    <source>
        <dbReference type="EMBL" id="OTN64888.1"/>
    </source>
</evidence>
<dbReference type="SUPFAM" id="SSF47391">
    <property type="entry name" value="Dimerization-anchoring domain of cAMP-dependent PK regulatory subunit"/>
    <property type="match status" value="1"/>
</dbReference>
<feature type="domain" description="RIIa" evidence="1">
    <location>
        <begin position="52"/>
        <end position="87"/>
    </location>
</feature>
<accession>A0A1Y3DNT4</accession>
<sequence>MAQNVRSAYCRIDANFSIFTKERPVIMENTNSFQFKKVDKLNLDKYNVPPYLEEVLSEFIAKLVKTNPDNAYLFALNYFDDKLKKHN</sequence>
<evidence type="ECO:0000313" key="3">
    <source>
        <dbReference type="Proteomes" id="UP000195012"/>
    </source>
</evidence>
<organism evidence="2 3">
    <name type="scientific">Plasmodium knowlesi</name>
    <dbReference type="NCBI Taxonomy" id="5850"/>
    <lineage>
        <taxon>Eukaryota</taxon>
        <taxon>Sar</taxon>
        <taxon>Alveolata</taxon>
        <taxon>Apicomplexa</taxon>
        <taxon>Aconoidasida</taxon>
        <taxon>Haemosporida</taxon>
        <taxon>Plasmodiidae</taxon>
        <taxon>Plasmodium</taxon>
        <taxon>Plasmodium (Plasmodium)</taxon>
    </lineage>
</organism>
<gene>
    <name evidence="2" type="ORF">PKNOH_S120119900</name>
</gene>
<dbReference type="Gene3D" id="1.20.890.10">
    <property type="entry name" value="cAMP-dependent protein kinase regulatory subunit, dimerization-anchoring domain"/>
    <property type="match status" value="1"/>
</dbReference>
<dbReference type="Pfam" id="PF02197">
    <property type="entry name" value="RIIa"/>
    <property type="match status" value="1"/>
</dbReference>
<dbReference type="InterPro" id="IPR003117">
    <property type="entry name" value="cAMP_dep_PK_reg_su_I/II_a/b"/>
</dbReference>
<name>A0A1Y3DNT4_PLAKN</name>
<dbReference type="AlphaFoldDB" id="A0A1Y3DNT4"/>
<comment type="caution">
    <text evidence="2">The sequence shown here is derived from an EMBL/GenBank/DDBJ whole genome shotgun (WGS) entry which is preliminary data.</text>
</comment>
<dbReference type="VEuPathDB" id="PlasmoDB:PKNH_0901500"/>